<dbReference type="SUPFAM" id="SSF55729">
    <property type="entry name" value="Acyl-CoA N-acyltransferases (Nat)"/>
    <property type="match status" value="1"/>
</dbReference>
<dbReference type="Pfam" id="PF12746">
    <property type="entry name" value="GNAT_acetyltran"/>
    <property type="match status" value="1"/>
</dbReference>
<dbReference type="PROSITE" id="PS51186">
    <property type="entry name" value="GNAT"/>
    <property type="match status" value="1"/>
</dbReference>
<evidence type="ECO:0000313" key="3">
    <source>
        <dbReference type="Proteomes" id="UP000215694"/>
    </source>
</evidence>
<dbReference type="CDD" id="cd04301">
    <property type="entry name" value="NAT_SF"/>
    <property type="match status" value="1"/>
</dbReference>
<sequence>MIIKLNRAYHERVLKYLEEDPEFNLFIIGDIDRYGYDNYFLNLWAEINERGEIEGVLLKYFEYLIFHSRDSCNLDGFCRLIKTMNYLEISGKAESVERISRRLGLEKRRVVHFCRLTNGNNLLMSRNSKIKVKKIRFGNLNKIVKLYESINEFENTNTESIKNGLRTGRGYCIEINKQVIAMAKSTSENRTHAMIVGVGTHPNYRNRGFATKCIVKICRELLKERKIPCLFYDNEEAGKIYHKLGFEEIGEWMIYYKSKL</sequence>
<organism evidence="2 3">
    <name type="scientific">Romboutsia weinsteinii</name>
    <dbReference type="NCBI Taxonomy" id="2020949"/>
    <lineage>
        <taxon>Bacteria</taxon>
        <taxon>Bacillati</taxon>
        <taxon>Bacillota</taxon>
        <taxon>Clostridia</taxon>
        <taxon>Peptostreptococcales</taxon>
        <taxon>Peptostreptococcaceae</taxon>
        <taxon>Romboutsia</taxon>
    </lineage>
</organism>
<dbReference type="InterPro" id="IPR000182">
    <property type="entry name" value="GNAT_dom"/>
</dbReference>
<proteinExistence type="predicted"/>
<feature type="domain" description="N-acetyltransferase" evidence="1">
    <location>
        <begin position="130"/>
        <end position="260"/>
    </location>
</feature>
<dbReference type="InterPro" id="IPR027365">
    <property type="entry name" value="GNAT_acetyltra_YdfB-like"/>
</dbReference>
<protein>
    <submittedName>
        <fullName evidence="2">GNAT family N-acetyltransferase</fullName>
    </submittedName>
</protein>
<dbReference type="AlphaFoldDB" id="A0A371J7R6"/>
<dbReference type="PANTHER" id="PTHR31143">
    <property type="match status" value="1"/>
</dbReference>
<keyword evidence="2" id="KW-0808">Transferase</keyword>
<dbReference type="Gene3D" id="3.40.630.30">
    <property type="match status" value="1"/>
</dbReference>
<comment type="caution">
    <text evidence="2">The sequence shown here is derived from an EMBL/GenBank/DDBJ whole genome shotgun (WGS) entry which is preliminary data.</text>
</comment>
<dbReference type="InterPro" id="IPR016181">
    <property type="entry name" value="Acyl_CoA_acyltransferase"/>
</dbReference>
<dbReference type="RefSeq" id="WP_094366611.1">
    <property type="nucleotide sequence ID" value="NZ_NOJY02000005.1"/>
</dbReference>
<reference evidence="2 3" key="1">
    <citation type="journal article" date="2017" name="Genome Announc.">
        <title>Draft Genome Sequence of Romboutsia weinsteinii sp. nov. Strain CCRI-19649(T) Isolated from Surface Water.</title>
        <authorList>
            <person name="Maheux A.F."/>
            <person name="Boudreau D.K."/>
            <person name="Berube E."/>
            <person name="Boissinot M."/>
            <person name="Cantin P."/>
            <person name="Raymond F."/>
            <person name="Corbeil J."/>
            <person name="Omar R.F."/>
            <person name="Bergeron M.G."/>
        </authorList>
    </citation>
    <scope>NUCLEOTIDE SEQUENCE [LARGE SCALE GENOMIC DNA]</scope>
    <source>
        <strain evidence="2 3">CCRI-19649</strain>
    </source>
</reference>
<keyword evidence="3" id="KW-1185">Reference proteome</keyword>
<accession>A0A371J7R6</accession>
<dbReference type="Proteomes" id="UP000215694">
    <property type="component" value="Unassembled WGS sequence"/>
</dbReference>
<name>A0A371J7R6_9FIRM</name>
<evidence type="ECO:0000313" key="2">
    <source>
        <dbReference type="EMBL" id="RDY28794.1"/>
    </source>
</evidence>
<dbReference type="EMBL" id="NOJY02000005">
    <property type="protein sequence ID" value="RDY28794.1"/>
    <property type="molecule type" value="Genomic_DNA"/>
</dbReference>
<evidence type="ECO:0000259" key="1">
    <source>
        <dbReference type="PROSITE" id="PS51186"/>
    </source>
</evidence>
<dbReference type="OrthoDB" id="248489at2"/>
<dbReference type="GO" id="GO:0016747">
    <property type="term" value="F:acyltransferase activity, transferring groups other than amino-acyl groups"/>
    <property type="evidence" value="ECO:0007669"/>
    <property type="project" value="InterPro"/>
</dbReference>
<dbReference type="PANTHER" id="PTHR31143:SF2">
    <property type="entry name" value="FR47-LIKE DOMAIN-CONTAINING PROTEIN-RELATED"/>
    <property type="match status" value="1"/>
</dbReference>
<gene>
    <name evidence="2" type="ORF">CHL78_004470</name>
</gene>